<comment type="caution">
    <text evidence="1">The sequence shown here is derived from an EMBL/GenBank/DDBJ whole genome shotgun (WGS) entry which is preliminary data.</text>
</comment>
<keyword evidence="2" id="KW-1185">Reference proteome</keyword>
<gene>
    <name evidence="1" type="ORF">GPEL0_01f1053</name>
</gene>
<dbReference type="EMBL" id="BDQG01000001">
    <property type="protein sequence ID" value="GAW65932.1"/>
    <property type="molecule type" value="Genomic_DNA"/>
</dbReference>
<reference evidence="2" key="1">
    <citation type="submission" date="2017-05" db="EMBL/GenBank/DDBJ databases">
        <title>Draft genome sequence of Geobacter pelophilus, a iron(III)-reducing bacteria.</title>
        <authorList>
            <person name="Aoyagi T."/>
            <person name="Koike H."/>
            <person name="Morita T."/>
            <person name="Sato Y."/>
            <person name="Habe H."/>
            <person name="Hori T."/>
        </authorList>
    </citation>
    <scope>NUCLEOTIDE SEQUENCE [LARGE SCALE GENOMIC DNA]</scope>
    <source>
        <strain evidence="2">Drf2</strain>
    </source>
</reference>
<dbReference type="Proteomes" id="UP000194153">
    <property type="component" value="Unassembled WGS sequence"/>
</dbReference>
<proteinExistence type="predicted"/>
<accession>A0ABQ0MFQ8</accession>
<evidence type="ECO:0000313" key="2">
    <source>
        <dbReference type="Proteomes" id="UP000194153"/>
    </source>
</evidence>
<evidence type="ECO:0000313" key="1">
    <source>
        <dbReference type="EMBL" id="GAW65932.1"/>
    </source>
</evidence>
<protein>
    <submittedName>
        <fullName evidence="1">Uncharacterized protein</fullName>
    </submittedName>
</protein>
<sequence>MSEIRAETPEEAEPYSDYSLKCLIHNRLIEAAEEKADELIAVTAMVEIVKGLKAINQL</sequence>
<organism evidence="1 2">
    <name type="scientific">Geoanaerobacter pelophilus</name>
    <dbReference type="NCBI Taxonomy" id="60036"/>
    <lineage>
        <taxon>Bacteria</taxon>
        <taxon>Pseudomonadati</taxon>
        <taxon>Thermodesulfobacteriota</taxon>
        <taxon>Desulfuromonadia</taxon>
        <taxon>Geobacterales</taxon>
        <taxon>Geobacteraceae</taxon>
        <taxon>Geoanaerobacter</taxon>
    </lineage>
</organism>
<name>A0ABQ0MFQ8_9BACT</name>